<proteinExistence type="predicted"/>
<organism evidence="2 3">
    <name type="scientific">Parasedimentitalea denitrificans</name>
    <dbReference type="NCBI Taxonomy" id="2211118"/>
    <lineage>
        <taxon>Bacteria</taxon>
        <taxon>Pseudomonadati</taxon>
        <taxon>Pseudomonadota</taxon>
        <taxon>Alphaproteobacteria</taxon>
        <taxon>Rhodobacterales</taxon>
        <taxon>Paracoccaceae</taxon>
        <taxon>Parasedimentitalea</taxon>
    </lineage>
</organism>
<protein>
    <submittedName>
        <fullName evidence="2">Uncharacterized protein</fullName>
    </submittedName>
</protein>
<name>A0ABX0WFD3_9RHOB</name>
<accession>A0ABX0WFD3</accession>
<feature type="compositionally biased region" description="Acidic residues" evidence="1">
    <location>
        <begin position="153"/>
        <end position="169"/>
    </location>
</feature>
<reference evidence="2 3" key="1">
    <citation type="submission" date="2018-05" db="EMBL/GenBank/DDBJ databases">
        <authorList>
            <person name="Zhang Y.-J."/>
        </authorList>
    </citation>
    <scope>NUCLEOTIDE SEQUENCE [LARGE SCALE GENOMIC DNA]</scope>
    <source>
        <strain evidence="2 3">CY04</strain>
    </source>
</reference>
<evidence type="ECO:0000313" key="2">
    <source>
        <dbReference type="EMBL" id="NIZ63046.1"/>
    </source>
</evidence>
<evidence type="ECO:0000256" key="1">
    <source>
        <dbReference type="SAM" id="MobiDB-lite"/>
    </source>
</evidence>
<dbReference type="RefSeq" id="WP_167685654.1">
    <property type="nucleotide sequence ID" value="NZ_QHLQ01000026.1"/>
</dbReference>
<dbReference type="EMBL" id="QHLQ01000026">
    <property type="protein sequence ID" value="NIZ63046.1"/>
    <property type="molecule type" value="Genomic_DNA"/>
</dbReference>
<feature type="region of interest" description="Disordered" evidence="1">
    <location>
        <begin position="151"/>
        <end position="171"/>
    </location>
</feature>
<evidence type="ECO:0000313" key="3">
    <source>
        <dbReference type="Proteomes" id="UP001429564"/>
    </source>
</evidence>
<sequence>MADALPNIDFVRTAEAEYVVIIDDAQKTADLTQLLTMVPGLAQPEAATTLAKAVNHISQGRGFSVITDPSAFAQAYNAQLAGEDVNTPWQEGVIRLVDFGVPDFDEIQAPSLVNDQLVFFARDGFTGLPYRVETSLGAIASVSEDSYKALDLEPVEDDEEFDDEGELSEEDRAFMESLETVTHSSD</sequence>
<dbReference type="Proteomes" id="UP001429564">
    <property type="component" value="Unassembled WGS sequence"/>
</dbReference>
<gene>
    <name evidence="2" type="ORF">DL239_18940</name>
</gene>
<comment type="caution">
    <text evidence="2">The sequence shown here is derived from an EMBL/GenBank/DDBJ whole genome shotgun (WGS) entry which is preliminary data.</text>
</comment>
<keyword evidence="3" id="KW-1185">Reference proteome</keyword>